<proteinExistence type="inferred from homology"/>
<evidence type="ECO:0000256" key="2">
    <source>
        <dbReference type="ARBA" id="ARBA00022801"/>
    </source>
</evidence>
<dbReference type="GO" id="GO:0005975">
    <property type="term" value="P:carbohydrate metabolic process"/>
    <property type="evidence" value="ECO:0007669"/>
    <property type="project" value="InterPro"/>
</dbReference>
<dbReference type="OrthoDB" id="5795902at2759"/>
<evidence type="ECO:0000256" key="3">
    <source>
        <dbReference type="ARBA" id="ARBA00023295"/>
    </source>
</evidence>
<reference evidence="4" key="2">
    <citation type="journal article" date="2023" name="Int. J. Mol. Sci.">
        <title>De Novo Assembly and Annotation of 11 Diverse Shrub Willow (Salix) Genomes Reveals Novel Gene Organization in Sex-Linked Regions.</title>
        <authorList>
            <person name="Hyden B."/>
            <person name="Feng K."/>
            <person name="Yates T.B."/>
            <person name="Jawdy S."/>
            <person name="Cereghino C."/>
            <person name="Smart L.B."/>
            <person name="Muchero W."/>
        </authorList>
    </citation>
    <scope>NUCLEOTIDE SEQUENCE</scope>
    <source>
        <tissue evidence="4">Shoot tip</tissue>
    </source>
</reference>
<name>A0A9Q0P367_SALPP</name>
<dbReference type="GO" id="GO:0004553">
    <property type="term" value="F:hydrolase activity, hydrolyzing O-glycosyl compounds"/>
    <property type="evidence" value="ECO:0007669"/>
    <property type="project" value="InterPro"/>
</dbReference>
<dbReference type="AlphaFoldDB" id="A0A9Q0P367"/>
<dbReference type="PANTHER" id="PTHR11452:SF42">
    <property type="entry name" value="ALPHA-GALACTOSIDASE"/>
    <property type="match status" value="1"/>
</dbReference>
<comment type="caution">
    <text evidence="4">The sequence shown here is derived from an EMBL/GenBank/DDBJ whole genome shotgun (WGS) entry which is preliminary data.</text>
</comment>
<keyword evidence="5" id="KW-1185">Reference proteome</keyword>
<dbReference type="Proteomes" id="UP001151532">
    <property type="component" value="Chromosome 14"/>
</dbReference>
<evidence type="ECO:0000313" key="5">
    <source>
        <dbReference type="Proteomes" id="UP001151532"/>
    </source>
</evidence>
<accession>A0A9Q0P367</accession>
<reference evidence="4" key="1">
    <citation type="submission" date="2022-11" db="EMBL/GenBank/DDBJ databases">
        <authorList>
            <person name="Hyden B.L."/>
            <person name="Feng K."/>
            <person name="Yates T."/>
            <person name="Jawdy S."/>
            <person name="Smart L.B."/>
            <person name="Muchero W."/>
        </authorList>
    </citation>
    <scope>NUCLEOTIDE SEQUENCE</scope>
    <source>
        <tissue evidence="4">Shoot tip</tissue>
    </source>
</reference>
<organism evidence="4 5">
    <name type="scientific">Salix purpurea</name>
    <name type="common">Purple osier willow</name>
    <dbReference type="NCBI Taxonomy" id="77065"/>
    <lineage>
        <taxon>Eukaryota</taxon>
        <taxon>Viridiplantae</taxon>
        <taxon>Streptophyta</taxon>
        <taxon>Embryophyta</taxon>
        <taxon>Tracheophyta</taxon>
        <taxon>Spermatophyta</taxon>
        <taxon>Magnoliopsida</taxon>
        <taxon>eudicotyledons</taxon>
        <taxon>Gunneridae</taxon>
        <taxon>Pentapetalae</taxon>
        <taxon>rosids</taxon>
        <taxon>fabids</taxon>
        <taxon>Malpighiales</taxon>
        <taxon>Salicaceae</taxon>
        <taxon>Saliceae</taxon>
        <taxon>Salix</taxon>
    </lineage>
</organism>
<keyword evidence="3" id="KW-0326">Glycosidase</keyword>
<gene>
    <name evidence="4" type="ORF">OIU79_020232</name>
</gene>
<dbReference type="PANTHER" id="PTHR11452">
    <property type="entry name" value="ALPHA-GALACTOSIDASE/ALPHA-N-ACETYLGALACTOSAMINIDASE"/>
    <property type="match status" value="1"/>
</dbReference>
<evidence type="ECO:0000313" key="4">
    <source>
        <dbReference type="EMBL" id="KAJ6680698.1"/>
    </source>
</evidence>
<keyword evidence="2" id="KW-0378">Hydrolase</keyword>
<dbReference type="EMBL" id="JAPFFK010000020">
    <property type="protein sequence ID" value="KAJ6680698.1"/>
    <property type="molecule type" value="Genomic_DNA"/>
</dbReference>
<dbReference type="SUPFAM" id="SSF51445">
    <property type="entry name" value="(Trans)glycosidases"/>
    <property type="match status" value="1"/>
</dbReference>
<dbReference type="Gene3D" id="3.20.20.70">
    <property type="entry name" value="Aldolase class I"/>
    <property type="match status" value="1"/>
</dbReference>
<dbReference type="InterPro" id="IPR013785">
    <property type="entry name" value="Aldolase_TIM"/>
</dbReference>
<sequence length="115" mass="12712">MFFSSLLFAVKHDCVFGNDLDVDEITFVSEVLQKLNRPILYSVSPGVIPTPVMEKDISGLVNMYRVTGDDWDTWGDVAAHFDVSSSSTSGTLLLLIRLVPRACWGGRGLTWICCP</sequence>
<evidence type="ECO:0000256" key="1">
    <source>
        <dbReference type="ARBA" id="ARBA00009743"/>
    </source>
</evidence>
<protein>
    <submittedName>
        <fullName evidence="4">ALPHA-GALACTOSIDASE</fullName>
    </submittedName>
</protein>
<comment type="similarity">
    <text evidence="1">Belongs to the glycosyl hydrolase 27 family.</text>
</comment>
<dbReference type="InterPro" id="IPR002241">
    <property type="entry name" value="Glyco_hydro_27"/>
</dbReference>
<dbReference type="InterPro" id="IPR017853">
    <property type="entry name" value="GH"/>
</dbReference>